<name>A0A4P9WFC7_9FUNG</name>
<feature type="region of interest" description="Disordered" evidence="1">
    <location>
        <begin position="38"/>
        <end position="58"/>
    </location>
</feature>
<protein>
    <submittedName>
        <fullName evidence="2">Uncharacterized protein</fullName>
    </submittedName>
</protein>
<dbReference type="Proteomes" id="UP000269721">
    <property type="component" value="Unassembled WGS sequence"/>
</dbReference>
<proteinExistence type="predicted"/>
<evidence type="ECO:0000313" key="2">
    <source>
        <dbReference type="EMBL" id="RKO90008.1"/>
    </source>
</evidence>
<dbReference type="AlphaFoldDB" id="A0A4P9WFC7"/>
<feature type="non-terminal residue" evidence="2">
    <location>
        <position position="1"/>
    </location>
</feature>
<gene>
    <name evidence="2" type="ORF">BDK51DRAFT_29742</name>
</gene>
<keyword evidence="3" id="KW-1185">Reference proteome</keyword>
<sequence>PSTALKTDLPTKTINCAEACVVERGGWISAREKEKVGVEGGGFGRKQSEYNEPGPGSRVPGQTTNHFLTAHSIGIVSVGGYFLKAAGGTSGQPGGLGRGFSRLNGLLVLVVTGLASAHQYQWGKTGQRLLDEWSFKAWKSGQWRGERSMGPGGEATSTITI</sequence>
<evidence type="ECO:0000313" key="3">
    <source>
        <dbReference type="Proteomes" id="UP000269721"/>
    </source>
</evidence>
<reference evidence="3" key="1">
    <citation type="journal article" date="2018" name="Nat. Microbiol.">
        <title>Leveraging single-cell genomics to expand the fungal tree of life.</title>
        <authorList>
            <person name="Ahrendt S.R."/>
            <person name="Quandt C.A."/>
            <person name="Ciobanu D."/>
            <person name="Clum A."/>
            <person name="Salamov A."/>
            <person name="Andreopoulos B."/>
            <person name="Cheng J.F."/>
            <person name="Woyke T."/>
            <person name="Pelin A."/>
            <person name="Henrissat B."/>
            <person name="Reynolds N.K."/>
            <person name="Benny G.L."/>
            <person name="Smith M.E."/>
            <person name="James T.Y."/>
            <person name="Grigoriev I.V."/>
        </authorList>
    </citation>
    <scope>NUCLEOTIDE SEQUENCE [LARGE SCALE GENOMIC DNA]</scope>
</reference>
<dbReference type="EMBL" id="KZ995771">
    <property type="protein sequence ID" value="RKO90008.1"/>
    <property type="molecule type" value="Genomic_DNA"/>
</dbReference>
<accession>A0A4P9WFC7</accession>
<evidence type="ECO:0000256" key="1">
    <source>
        <dbReference type="SAM" id="MobiDB-lite"/>
    </source>
</evidence>
<organism evidence="2 3">
    <name type="scientific">Blyttiomyces helicus</name>
    <dbReference type="NCBI Taxonomy" id="388810"/>
    <lineage>
        <taxon>Eukaryota</taxon>
        <taxon>Fungi</taxon>
        <taxon>Fungi incertae sedis</taxon>
        <taxon>Chytridiomycota</taxon>
        <taxon>Chytridiomycota incertae sedis</taxon>
        <taxon>Chytridiomycetes</taxon>
        <taxon>Chytridiomycetes incertae sedis</taxon>
        <taxon>Blyttiomyces</taxon>
    </lineage>
</organism>